<protein>
    <submittedName>
        <fullName evidence="1">Uncharacterized protein</fullName>
    </submittedName>
</protein>
<dbReference type="Proteomes" id="UP000016930">
    <property type="component" value="Unassembled WGS sequence"/>
</dbReference>
<sequence length="215" mass="24452">MLKLYDSLEKCRALIALMESEDKLLHKIIERKYPGFIAEFKFNVTKLGHDYNALQEIVKKRGRTCTQPFLHSDWSMKLRAISDLQRDVLDVLDDRSKTSTKVVNSSAYKKLESVLCKKVKEYADMSPNDFNRCLDELLATLPDEDFDDGPDVTVSSSNVKFPSQVQSDLYPLSHGITHFATTPELNLPSLPLPVTTRRRASTSDIIIMQDLITIV</sequence>
<dbReference type="HOGENOM" id="CLU_1283118_0_0_1"/>
<evidence type="ECO:0000313" key="1">
    <source>
        <dbReference type="EMBL" id="EMD34378.1"/>
    </source>
</evidence>
<dbReference type="AlphaFoldDB" id="M2QBL4"/>
<evidence type="ECO:0000313" key="2">
    <source>
        <dbReference type="Proteomes" id="UP000016930"/>
    </source>
</evidence>
<accession>M2QBL4</accession>
<reference evidence="1 2" key="1">
    <citation type="journal article" date="2012" name="Proc. Natl. Acad. Sci. U.S.A.">
        <title>Comparative genomics of Ceriporiopsis subvermispora and Phanerochaete chrysosporium provide insight into selective ligninolysis.</title>
        <authorList>
            <person name="Fernandez-Fueyo E."/>
            <person name="Ruiz-Duenas F.J."/>
            <person name="Ferreira P."/>
            <person name="Floudas D."/>
            <person name="Hibbett D.S."/>
            <person name="Canessa P."/>
            <person name="Larrondo L.F."/>
            <person name="James T.Y."/>
            <person name="Seelenfreund D."/>
            <person name="Lobos S."/>
            <person name="Polanco R."/>
            <person name="Tello M."/>
            <person name="Honda Y."/>
            <person name="Watanabe T."/>
            <person name="Watanabe T."/>
            <person name="Ryu J.S."/>
            <person name="Kubicek C.P."/>
            <person name="Schmoll M."/>
            <person name="Gaskell J."/>
            <person name="Hammel K.E."/>
            <person name="St John F.J."/>
            <person name="Vanden Wymelenberg A."/>
            <person name="Sabat G."/>
            <person name="Splinter BonDurant S."/>
            <person name="Syed K."/>
            <person name="Yadav J.S."/>
            <person name="Doddapaneni H."/>
            <person name="Subramanian V."/>
            <person name="Lavin J.L."/>
            <person name="Oguiza J.A."/>
            <person name="Perez G."/>
            <person name="Pisabarro A.G."/>
            <person name="Ramirez L."/>
            <person name="Santoyo F."/>
            <person name="Master E."/>
            <person name="Coutinho P.M."/>
            <person name="Henrissat B."/>
            <person name="Lombard V."/>
            <person name="Magnuson J.K."/>
            <person name="Kuees U."/>
            <person name="Hori C."/>
            <person name="Igarashi K."/>
            <person name="Samejima M."/>
            <person name="Held B.W."/>
            <person name="Barry K.W."/>
            <person name="LaButti K.M."/>
            <person name="Lapidus A."/>
            <person name="Lindquist E.A."/>
            <person name="Lucas S.M."/>
            <person name="Riley R."/>
            <person name="Salamov A.A."/>
            <person name="Hoffmeister D."/>
            <person name="Schwenk D."/>
            <person name="Hadar Y."/>
            <person name="Yarden O."/>
            <person name="de Vries R.P."/>
            <person name="Wiebenga A."/>
            <person name="Stenlid J."/>
            <person name="Eastwood D."/>
            <person name="Grigoriev I.V."/>
            <person name="Berka R.M."/>
            <person name="Blanchette R.A."/>
            <person name="Kersten P."/>
            <person name="Martinez A.T."/>
            <person name="Vicuna R."/>
            <person name="Cullen D."/>
        </authorList>
    </citation>
    <scope>NUCLEOTIDE SEQUENCE [LARGE SCALE GENOMIC DNA]</scope>
    <source>
        <strain evidence="1 2">B</strain>
    </source>
</reference>
<name>M2QBL4_CERS8</name>
<proteinExistence type="predicted"/>
<gene>
    <name evidence="1" type="ORF">CERSUDRAFT_97638</name>
</gene>
<dbReference type="EMBL" id="KB445803">
    <property type="protein sequence ID" value="EMD34378.1"/>
    <property type="molecule type" value="Genomic_DNA"/>
</dbReference>
<organism evidence="1 2">
    <name type="scientific">Ceriporiopsis subvermispora (strain B)</name>
    <name type="common">White-rot fungus</name>
    <name type="synonym">Gelatoporia subvermispora</name>
    <dbReference type="NCBI Taxonomy" id="914234"/>
    <lineage>
        <taxon>Eukaryota</taxon>
        <taxon>Fungi</taxon>
        <taxon>Dikarya</taxon>
        <taxon>Basidiomycota</taxon>
        <taxon>Agaricomycotina</taxon>
        <taxon>Agaricomycetes</taxon>
        <taxon>Polyporales</taxon>
        <taxon>Gelatoporiaceae</taxon>
        <taxon>Gelatoporia</taxon>
    </lineage>
</organism>
<keyword evidence="2" id="KW-1185">Reference proteome</keyword>